<dbReference type="VEuPathDB" id="FungiDB:An08g05320"/>
<dbReference type="PANTHER" id="PTHR44169:SF6">
    <property type="entry name" value="NADPH-DEPENDENT 1-ACYLDIHYDROXYACETONE PHOSPHATE REDUCTASE"/>
    <property type="match status" value="1"/>
</dbReference>
<comment type="similarity">
    <text evidence="1 3">Belongs to the short-chain dehydrogenases/reductases (SDR) family.</text>
</comment>
<sequence>MSTDRKTVLITGCSDGGIGAALAETFHDHRYHVFATVRTPSKAPKSLINSPNATVLTLDVLDSTSISDAVEKVTKATGGKLDVLVNNSGGSIILPALDTSIEDGKKLFDLNFWAPLAVTQAFAPLLVRSKGCLVNNTSVNGALPFVFMSMYNSSKAAFMSASETWRMELAPLGVRTITLMTGGVKTKFFDNYVPRQVPENSYYIGAKDAIQKMGDGSLQDSGVDRYSYASKVFQAVERKESGKLWVGGGAVPAKWALWLLPQWGVVGILRLFAAEYLCGIDEDDVLNALVGFDDEKNVSCVWNNRSWGEERRLKSYNSCATVMAA</sequence>
<dbReference type="EMBL" id="BRPB01000105">
    <property type="protein sequence ID" value="GLA54555.1"/>
    <property type="molecule type" value="Genomic_DNA"/>
</dbReference>
<protein>
    <recommendedName>
        <fullName evidence="6">Short-chain dehydrogenase/reductase</fullName>
    </recommendedName>
</protein>
<name>A0A3F3RXB3_ASPNG</name>
<proteinExistence type="inferred from homology"/>
<dbReference type="Gene3D" id="3.40.50.720">
    <property type="entry name" value="NAD(P)-binding Rossmann-like Domain"/>
    <property type="match status" value="1"/>
</dbReference>
<dbReference type="Proteomes" id="UP001144191">
    <property type="component" value="Unassembled WGS sequence"/>
</dbReference>
<dbReference type="GO" id="GO:0000140">
    <property type="term" value="F:acylglycerone-phosphate reductase (NADP+) activity"/>
    <property type="evidence" value="ECO:0007669"/>
    <property type="project" value="TreeGrafter"/>
</dbReference>
<dbReference type="VEuPathDB" id="FungiDB:ASPNIDRAFT2_175753"/>
<evidence type="ECO:0000256" key="1">
    <source>
        <dbReference type="ARBA" id="ARBA00006484"/>
    </source>
</evidence>
<reference evidence="4" key="1">
    <citation type="submission" date="2022-07" db="EMBL/GenBank/DDBJ databases">
        <title>Taxonomy of Aspergillus series Nigri: significant species reduction supported by multi-species coalescent approaches.</title>
        <authorList>
            <person name="Bian C."/>
            <person name="Kusuya Y."/>
            <person name="Sklenar F."/>
            <person name="D'hooge E."/>
            <person name="Yaguchi T."/>
            <person name="Takahashi H."/>
            <person name="Hubka V."/>
        </authorList>
    </citation>
    <scope>NUCLEOTIDE SEQUENCE</scope>
    <source>
        <strain evidence="4">IFM 63604</strain>
    </source>
</reference>
<dbReference type="GO" id="GO:0005783">
    <property type="term" value="C:endoplasmic reticulum"/>
    <property type="evidence" value="ECO:0007669"/>
    <property type="project" value="TreeGrafter"/>
</dbReference>
<keyword evidence="2" id="KW-0560">Oxidoreductase</keyword>
<dbReference type="PANTHER" id="PTHR44169">
    <property type="entry name" value="NADPH-DEPENDENT 1-ACYLDIHYDROXYACETONE PHOSPHATE REDUCTASE"/>
    <property type="match status" value="1"/>
</dbReference>
<dbReference type="GO" id="GO:0004806">
    <property type="term" value="F:triacylglycerol lipase activity"/>
    <property type="evidence" value="ECO:0007669"/>
    <property type="project" value="TreeGrafter"/>
</dbReference>
<dbReference type="PRINTS" id="PR00081">
    <property type="entry name" value="GDHRDH"/>
</dbReference>
<evidence type="ECO:0008006" key="6">
    <source>
        <dbReference type="Google" id="ProtNLM"/>
    </source>
</evidence>
<evidence type="ECO:0000313" key="5">
    <source>
        <dbReference type="Proteomes" id="UP001144191"/>
    </source>
</evidence>
<dbReference type="InterPro" id="IPR002347">
    <property type="entry name" value="SDR_fam"/>
</dbReference>
<dbReference type="GO" id="GO:0006654">
    <property type="term" value="P:phosphatidic acid biosynthetic process"/>
    <property type="evidence" value="ECO:0007669"/>
    <property type="project" value="TreeGrafter"/>
</dbReference>
<dbReference type="VEuPathDB" id="FungiDB:ATCC64974_102210"/>
<evidence type="ECO:0000256" key="3">
    <source>
        <dbReference type="RuleBase" id="RU000363"/>
    </source>
</evidence>
<evidence type="ECO:0000256" key="2">
    <source>
        <dbReference type="ARBA" id="ARBA00023002"/>
    </source>
</evidence>
<gene>
    <name evidence="4" type="ORF">AnigIFM63604_000699</name>
</gene>
<dbReference type="VEuPathDB" id="FungiDB:M747DRAFT_296702"/>
<organism evidence="4 5">
    <name type="scientific">Aspergillus niger</name>
    <dbReference type="NCBI Taxonomy" id="5061"/>
    <lineage>
        <taxon>Eukaryota</taxon>
        <taxon>Fungi</taxon>
        <taxon>Dikarya</taxon>
        <taxon>Ascomycota</taxon>
        <taxon>Pezizomycotina</taxon>
        <taxon>Eurotiomycetes</taxon>
        <taxon>Eurotiomycetidae</taxon>
        <taxon>Eurotiales</taxon>
        <taxon>Aspergillaceae</taxon>
        <taxon>Aspergillus</taxon>
        <taxon>Aspergillus subgen. Circumdati</taxon>
    </lineage>
</organism>
<comment type="caution">
    <text evidence="4">The sequence shown here is derived from an EMBL/GenBank/DDBJ whole genome shotgun (WGS) entry which is preliminary data.</text>
</comment>
<evidence type="ECO:0000313" key="4">
    <source>
        <dbReference type="EMBL" id="GLA54555.1"/>
    </source>
</evidence>
<dbReference type="GO" id="GO:0019433">
    <property type="term" value="P:triglyceride catabolic process"/>
    <property type="evidence" value="ECO:0007669"/>
    <property type="project" value="TreeGrafter"/>
</dbReference>
<accession>A0A3F3RXB3</accession>
<dbReference type="GO" id="GO:0005811">
    <property type="term" value="C:lipid droplet"/>
    <property type="evidence" value="ECO:0007669"/>
    <property type="project" value="TreeGrafter"/>
</dbReference>
<dbReference type="AlphaFoldDB" id="A0A3F3RXB3"/>
<dbReference type="InterPro" id="IPR036291">
    <property type="entry name" value="NAD(P)-bd_dom_sf"/>
</dbReference>
<dbReference type="PRINTS" id="PR00080">
    <property type="entry name" value="SDRFAMILY"/>
</dbReference>
<dbReference type="SUPFAM" id="SSF51735">
    <property type="entry name" value="NAD(P)-binding Rossmann-fold domains"/>
    <property type="match status" value="1"/>
</dbReference>
<dbReference type="Pfam" id="PF00106">
    <property type="entry name" value="adh_short"/>
    <property type="match status" value="1"/>
</dbReference>